<sequence>MGFLITPWMAISSFVAVPLIYLCLSLLVHLVGLTGKPATGNVIVQVFLPIIMTLMINLMIHHILDAVSWLFTLANLGIAAAIGIIVIFLQPRLTRERIVLSRQE</sequence>
<feature type="transmembrane region" description="Helical" evidence="1">
    <location>
        <begin position="66"/>
        <end position="89"/>
    </location>
</feature>
<keyword evidence="1" id="KW-0472">Membrane</keyword>
<gene>
    <name evidence="2" type="ORF">A2Y99_02525</name>
</gene>
<dbReference type="EMBL" id="MFIY01000032">
    <property type="protein sequence ID" value="OGF99952.1"/>
    <property type="molecule type" value="Genomic_DNA"/>
</dbReference>
<evidence type="ECO:0000313" key="3">
    <source>
        <dbReference type="Proteomes" id="UP000178230"/>
    </source>
</evidence>
<reference evidence="2 3" key="1">
    <citation type="journal article" date="2016" name="Nat. Commun.">
        <title>Thousands of microbial genomes shed light on interconnected biogeochemical processes in an aquifer system.</title>
        <authorList>
            <person name="Anantharaman K."/>
            <person name="Brown C.T."/>
            <person name="Hug L.A."/>
            <person name="Sharon I."/>
            <person name="Castelle C.J."/>
            <person name="Probst A.J."/>
            <person name="Thomas B.C."/>
            <person name="Singh A."/>
            <person name="Wilkins M.J."/>
            <person name="Karaoz U."/>
            <person name="Brodie E.L."/>
            <person name="Williams K.H."/>
            <person name="Hubbard S.S."/>
            <person name="Banfield J.F."/>
        </authorList>
    </citation>
    <scope>NUCLEOTIDE SEQUENCE [LARGE SCALE GENOMIC DNA]</scope>
</reference>
<feature type="transmembrane region" description="Helical" evidence="1">
    <location>
        <begin position="6"/>
        <end position="30"/>
    </location>
</feature>
<accession>A0A1F5YIR6</accession>
<keyword evidence="1" id="KW-0812">Transmembrane</keyword>
<proteinExistence type="predicted"/>
<protein>
    <submittedName>
        <fullName evidence="2">Uncharacterized protein</fullName>
    </submittedName>
</protein>
<keyword evidence="1" id="KW-1133">Transmembrane helix</keyword>
<dbReference type="AlphaFoldDB" id="A0A1F5YIR6"/>
<evidence type="ECO:0000256" key="1">
    <source>
        <dbReference type="SAM" id="Phobius"/>
    </source>
</evidence>
<name>A0A1F5YIR6_9BACT</name>
<dbReference type="Proteomes" id="UP000178230">
    <property type="component" value="Unassembled WGS sequence"/>
</dbReference>
<comment type="caution">
    <text evidence="2">The sequence shown here is derived from an EMBL/GenBank/DDBJ whole genome shotgun (WGS) entry which is preliminary data.</text>
</comment>
<organism evidence="2 3">
    <name type="scientific">Candidatus Gottesmanbacteria bacterium RBG_13_37_7</name>
    <dbReference type="NCBI Taxonomy" id="1798369"/>
    <lineage>
        <taxon>Bacteria</taxon>
        <taxon>Candidatus Gottesmaniibacteriota</taxon>
    </lineage>
</organism>
<feature type="transmembrane region" description="Helical" evidence="1">
    <location>
        <begin position="42"/>
        <end position="60"/>
    </location>
</feature>
<evidence type="ECO:0000313" key="2">
    <source>
        <dbReference type="EMBL" id="OGF99952.1"/>
    </source>
</evidence>